<reference evidence="3" key="1">
    <citation type="journal article" date="2019" name="Int. J. Syst. Evol. Microbiol.">
        <title>The Global Catalogue of Microorganisms (GCM) 10K type strain sequencing project: providing services to taxonomists for standard genome sequencing and annotation.</title>
        <authorList>
            <consortium name="The Broad Institute Genomics Platform"/>
            <consortium name="The Broad Institute Genome Sequencing Center for Infectious Disease"/>
            <person name="Wu L."/>
            <person name="Ma J."/>
        </authorList>
    </citation>
    <scope>NUCLEOTIDE SEQUENCE [LARGE SCALE GENOMIC DNA]</scope>
    <source>
        <strain evidence="3">KACC 11588</strain>
    </source>
</reference>
<dbReference type="SUPFAM" id="SSF56349">
    <property type="entry name" value="DNA breaking-rejoining enzymes"/>
    <property type="match status" value="1"/>
</dbReference>
<dbReference type="RefSeq" id="WP_377109583.1">
    <property type="nucleotide sequence ID" value="NZ_JBHSNA010000001.1"/>
</dbReference>
<evidence type="ECO:0000256" key="1">
    <source>
        <dbReference type="ARBA" id="ARBA00023172"/>
    </source>
</evidence>
<comment type="caution">
    <text evidence="2">The sequence shown here is derived from an EMBL/GenBank/DDBJ whole genome shotgun (WGS) entry which is preliminary data.</text>
</comment>
<proteinExistence type="predicted"/>
<dbReference type="InterPro" id="IPR013762">
    <property type="entry name" value="Integrase-like_cat_sf"/>
</dbReference>
<keyword evidence="3" id="KW-1185">Reference proteome</keyword>
<protein>
    <recommendedName>
        <fullName evidence="4">Tyr recombinase domain-containing protein</fullName>
    </recommendedName>
</protein>
<dbReference type="Gene3D" id="1.10.443.10">
    <property type="entry name" value="Intergrase catalytic core"/>
    <property type="match status" value="1"/>
</dbReference>
<dbReference type="Proteomes" id="UP001596056">
    <property type="component" value="Unassembled WGS sequence"/>
</dbReference>
<accession>A0ABW0S8K0</accession>
<sequence length="263" mass="29684">MLLTLGLIHSNPFSVCTWSDGDEKKLRQNEESRARTVWDDRLLDLYRTPVFQGHTEEPGDPLFWAPLIARHQGGHMEEILQLGPDDFGTDRGIPYMRVRNLDGNHVKSESSERFLPLHPNLVELGLMHLVELCKRQGQRRLFPNLGRGATKGTFTELFTKAFGYYRKANDVYWLGLDFHAFRTTFHADLMNSHCSDAIRRRLMGHAPLDEGETSYAQGLSVEALQVGIGTVKVDISRIRSPFADTKPSAARARAGELGLRLVG</sequence>
<dbReference type="EMBL" id="JBHSNA010000001">
    <property type="protein sequence ID" value="MFC5565216.1"/>
    <property type="molecule type" value="Genomic_DNA"/>
</dbReference>
<gene>
    <name evidence="2" type="ORF">ACFPOC_02125</name>
</gene>
<evidence type="ECO:0008006" key="4">
    <source>
        <dbReference type="Google" id="ProtNLM"/>
    </source>
</evidence>
<keyword evidence="1" id="KW-0233">DNA recombination</keyword>
<organism evidence="2 3">
    <name type="scientific">Rubellimicrobium aerolatum</name>
    <dbReference type="NCBI Taxonomy" id="490979"/>
    <lineage>
        <taxon>Bacteria</taxon>
        <taxon>Pseudomonadati</taxon>
        <taxon>Pseudomonadota</taxon>
        <taxon>Alphaproteobacteria</taxon>
        <taxon>Rhodobacterales</taxon>
        <taxon>Roseobacteraceae</taxon>
        <taxon>Rubellimicrobium</taxon>
    </lineage>
</organism>
<name>A0ABW0S8K0_9RHOB</name>
<evidence type="ECO:0000313" key="3">
    <source>
        <dbReference type="Proteomes" id="UP001596056"/>
    </source>
</evidence>
<evidence type="ECO:0000313" key="2">
    <source>
        <dbReference type="EMBL" id="MFC5565216.1"/>
    </source>
</evidence>
<dbReference type="InterPro" id="IPR011010">
    <property type="entry name" value="DNA_brk_join_enz"/>
</dbReference>